<dbReference type="SUPFAM" id="SSF141868">
    <property type="entry name" value="EAL domain-like"/>
    <property type="match status" value="1"/>
</dbReference>
<dbReference type="PANTHER" id="PTHR33121:SF79">
    <property type="entry name" value="CYCLIC DI-GMP PHOSPHODIESTERASE PDED-RELATED"/>
    <property type="match status" value="1"/>
</dbReference>
<dbReference type="PANTHER" id="PTHR33121">
    <property type="entry name" value="CYCLIC DI-GMP PHOSPHODIESTERASE PDEF"/>
    <property type="match status" value="1"/>
</dbReference>
<dbReference type="InterPro" id="IPR001633">
    <property type="entry name" value="EAL_dom"/>
</dbReference>
<reference evidence="2 3" key="1">
    <citation type="submission" date="2017-09" db="EMBL/GenBank/DDBJ databases">
        <title>FDA dAtabase for Regulatory Grade micrObial Sequences (FDA-ARGOS): Supporting development and validation of Infectious Disease Dx tests.</title>
        <authorList>
            <person name="Minogue T."/>
            <person name="Wolcott M."/>
            <person name="Wasieloski L."/>
            <person name="Aguilar W."/>
            <person name="Moore D."/>
            <person name="Tallon L."/>
            <person name="Sadzewicz L."/>
            <person name="Ott S."/>
            <person name="Zhao X."/>
            <person name="Nagaraj S."/>
            <person name="Vavikolanu K."/>
            <person name="Aluvathingal J."/>
            <person name="Nadendla S."/>
            <person name="Sichtig H."/>
        </authorList>
    </citation>
    <scope>NUCLEOTIDE SEQUENCE [LARGE SCALE GENOMIC DNA]</scope>
    <source>
        <strain evidence="2 3">FDAARGOS_392</strain>
    </source>
</reference>
<dbReference type="InterPro" id="IPR050706">
    <property type="entry name" value="Cyclic-di-GMP_PDE-like"/>
</dbReference>
<dbReference type="AlphaFoldDB" id="A0A291E1Q7"/>
<dbReference type="PROSITE" id="PS50883">
    <property type="entry name" value="EAL"/>
    <property type="match status" value="1"/>
</dbReference>
<protein>
    <submittedName>
        <fullName evidence="2">Fimbrial protein</fullName>
    </submittedName>
</protein>
<gene>
    <name evidence="2" type="ORF">CO704_18765</name>
</gene>
<dbReference type="CDD" id="cd01948">
    <property type="entry name" value="EAL"/>
    <property type="match status" value="1"/>
</dbReference>
<feature type="domain" description="EAL" evidence="1">
    <location>
        <begin position="250"/>
        <end position="500"/>
    </location>
</feature>
<name>A0A291E1Q7_9ENTR</name>
<dbReference type="Pfam" id="PF00563">
    <property type="entry name" value="EAL"/>
    <property type="match status" value="1"/>
</dbReference>
<evidence type="ECO:0000313" key="2">
    <source>
        <dbReference type="EMBL" id="ATF94000.1"/>
    </source>
</evidence>
<dbReference type="EMBL" id="CP023525">
    <property type="protein sequence ID" value="ATF94000.1"/>
    <property type="molecule type" value="Genomic_DNA"/>
</dbReference>
<dbReference type="InterPro" id="IPR035919">
    <property type="entry name" value="EAL_sf"/>
</dbReference>
<evidence type="ECO:0000313" key="3">
    <source>
        <dbReference type="Proteomes" id="UP000217979"/>
    </source>
</evidence>
<dbReference type="GO" id="GO:0071111">
    <property type="term" value="F:cyclic-guanylate-specific phosphodiesterase activity"/>
    <property type="evidence" value="ECO:0007669"/>
    <property type="project" value="InterPro"/>
</dbReference>
<accession>A0A291E1Q7</accession>
<dbReference type="SMART" id="SM00052">
    <property type="entry name" value="EAL"/>
    <property type="match status" value="1"/>
</dbReference>
<evidence type="ECO:0000259" key="1">
    <source>
        <dbReference type="PROSITE" id="PS50883"/>
    </source>
</evidence>
<proteinExistence type="predicted"/>
<organism evidence="2 3">
    <name type="scientific">Cedecea neteri</name>
    <dbReference type="NCBI Taxonomy" id="158822"/>
    <lineage>
        <taxon>Bacteria</taxon>
        <taxon>Pseudomonadati</taxon>
        <taxon>Pseudomonadota</taxon>
        <taxon>Gammaproteobacteria</taxon>
        <taxon>Enterobacterales</taxon>
        <taxon>Enterobacteriaceae</taxon>
        <taxon>Cedecea</taxon>
    </lineage>
</organism>
<dbReference type="Proteomes" id="UP000217979">
    <property type="component" value="Chromosome"/>
</dbReference>
<dbReference type="Gene3D" id="3.20.20.450">
    <property type="entry name" value="EAL domain"/>
    <property type="match status" value="1"/>
</dbReference>
<sequence>MDIDMNITSPLLPVLSQHSHVEFVYHILSACHFSATGLAALLHENGMNAKLISPEKNNRLLSKKNETDDFNYLIVFIPEDPFQMLMTLKSLLSLLQMHHHKINILILSGLSSSWLFSYFKNVIPRNTNLSTIRVVSTYTSVIKLRNTLHKDIKNIPTLVSLARQEERNGGLRHEGLTIHEVNTLLELFSPPDHEDATTIKSFSTKTLYNLRSSGLKKLAAIHPMMARLLPGRHRKAQRQSKSRGLTTRMLSGEERKITHALQHGLIFPVFQPIVDSEMQIVGFEIFCRWYTNGNVLLPKDFFHEIRTRETWIMLTAYIIREAVVNINNYAGKLEFSVNIPRALTESSALFNIVEAARAQLLDQAWVRCLVLDINENVDLSYESKTVSVLNQLAGLGVKLALDDCFAKNSVAFPVRQIKFNSYKLDRYIIETFINNLDDKNLIDGLIYYANVTGSQCVAEGVDSLQKLIMLKQMGVTLFQGYYISKPVLSEELDALVFRGIQ</sequence>